<evidence type="ECO:0000313" key="2">
    <source>
        <dbReference type="EMBL" id="KAG5214285.1"/>
    </source>
</evidence>
<dbReference type="Proteomes" id="UP000664991">
    <property type="component" value="Unassembled WGS sequence"/>
</dbReference>
<feature type="compositionally biased region" description="Basic and acidic residues" evidence="1">
    <location>
        <begin position="1"/>
        <end position="11"/>
    </location>
</feature>
<evidence type="ECO:0000313" key="3">
    <source>
        <dbReference type="Proteomes" id="UP000664991"/>
    </source>
</evidence>
<protein>
    <submittedName>
        <fullName evidence="2">Uncharacterized protein</fullName>
    </submittedName>
</protein>
<accession>A0A836AEJ6</accession>
<feature type="region of interest" description="Disordered" evidence="1">
    <location>
        <begin position="47"/>
        <end position="83"/>
    </location>
</feature>
<evidence type="ECO:0000256" key="1">
    <source>
        <dbReference type="SAM" id="MobiDB-lite"/>
    </source>
</evidence>
<feature type="region of interest" description="Disordered" evidence="1">
    <location>
        <begin position="1"/>
        <end position="26"/>
    </location>
</feature>
<name>A0A836AEJ6_SHEEP</name>
<organism evidence="2 3">
    <name type="scientific">Ovis aries</name>
    <name type="common">Sheep</name>
    <dbReference type="NCBI Taxonomy" id="9940"/>
    <lineage>
        <taxon>Eukaryota</taxon>
        <taxon>Metazoa</taxon>
        <taxon>Chordata</taxon>
        <taxon>Craniata</taxon>
        <taxon>Vertebrata</taxon>
        <taxon>Euteleostomi</taxon>
        <taxon>Mammalia</taxon>
        <taxon>Eutheria</taxon>
        <taxon>Laurasiatheria</taxon>
        <taxon>Artiodactyla</taxon>
        <taxon>Ruminantia</taxon>
        <taxon>Pecora</taxon>
        <taxon>Bovidae</taxon>
        <taxon>Caprinae</taxon>
        <taxon>Ovis</taxon>
    </lineage>
</organism>
<dbReference type="AlphaFoldDB" id="A0A836AEJ6"/>
<comment type="caution">
    <text evidence="2">The sequence shown here is derived from an EMBL/GenBank/DDBJ whole genome shotgun (WGS) entry which is preliminary data.</text>
</comment>
<gene>
    <name evidence="2" type="ORF">JEQ12_010071</name>
</gene>
<sequence length="83" mass="8417">MVGDSKIRGPRTEVGGHVGALPDGSMTSYDAPGRVGLHWTASDDVTRAARASSAPRRSSTSVTELGIRPHQASSSVTGGGSVV</sequence>
<proteinExistence type="predicted"/>
<feature type="compositionally biased region" description="Low complexity" evidence="1">
    <location>
        <begin position="48"/>
        <end position="59"/>
    </location>
</feature>
<dbReference type="EMBL" id="JAEMGP010000002">
    <property type="protein sequence ID" value="KAG5214285.1"/>
    <property type="molecule type" value="Genomic_DNA"/>
</dbReference>
<reference evidence="2 3" key="1">
    <citation type="submission" date="2020-12" db="EMBL/GenBank/DDBJ databases">
        <title>De novo assembly of Tibetan sheep genome.</title>
        <authorList>
            <person name="Li X."/>
        </authorList>
    </citation>
    <scope>NUCLEOTIDE SEQUENCE [LARGE SCALE GENOMIC DNA]</scope>
    <source>
        <tissue evidence="2">Heart</tissue>
    </source>
</reference>